<reference evidence="2 3" key="2">
    <citation type="journal article" date="2013" name="Plant Cell Physiol.">
        <title>Rice Annotation Project Database (RAP-DB): an integrative and interactive database for rice genomics.</title>
        <authorList>
            <person name="Sakai H."/>
            <person name="Lee S.S."/>
            <person name="Tanaka T."/>
            <person name="Numa H."/>
            <person name="Kim J."/>
            <person name="Kawahara Y."/>
            <person name="Wakimoto H."/>
            <person name="Yang C.C."/>
            <person name="Iwamoto M."/>
            <person name="Abe T."/>
            <person name="Yamada Y."/>
            <person name="Muto A."/>
            <person name="Inokuchi H."/>
            <person name="Ikemura T."/>
            <person name="Matsumoto T."/>
            <person name="Sasaki T."/>
            <person name="Itoh T."/>
        </authorList>
    </citation>
    <scope>NUCLEOTIDE SEQUENCE [LARGE SCALE GENOMIC DNA]</scope>
    <source>
        <strain evidence="3">cv. Nipponbare</strain>
    </source>
</reference>
<reference evidence="3" key="1">
    <citation type="journal article" date="2005" name="Nature">
        <title>The map-based sequence of the rice genome.</title>
        <authorList>
            <consortium name="International rice genome sequencing project (IRGSP)"/>
            <person name="Matsumoto T."/>
            <person name="Wu J."/>
            <person name="Kanamori H."/>
            <person name="Katayose Y."/>
            <person name="Fujisawa M."/>
            <person name="Namiki N."/>
            <person name="Mizuno H."/>
            <person name="Yamamoto K."/>
            <person name="Antonio B.A."/>
            <person name="Baba T."/>
            <person name="Sakata K."/>
            <person name="Nagamura Y."/>
            <person name="Aoki H."/>
            <person name="Arikawa K."/>
            <person name="Arita K."/>
            <person name="Bito T."/>
            <person name="Chiden Y."/>
            <person name="Fujitsuka N."/>
            <person name="Fukunaka R."/>
            <person name="Hamada M."/>
            <person name="Harada C."/>
            <person name="Hayashi A."/>
            <person name="Hijishita S."/>
            <person name="Honda M."/>
            <person name="Hosokawa S."/>
            <person name="Ichikawa Y."/>
            <person name="Idonuma A."/>
            <person name="Iijima M."/>
            <person name="Ikeda M."/>
            <person name="Ikeno M."/>
            <person name="Ito K."/>
            <person name="Ito S."/>
            <person name="Ito T."/>
            <person name="Ito Y."/>
            <person name="Ito Y."/>
            <person name="Iwabuchi A."/>
            <person name="Kamiya K."/>
            <person name="Karasawa W."/>
            <person name="Kurita K."/>
            <person name="Katagiri S."/>
            <person name="Kikuta A."/>
            <person name="Kobayashi H."/>
            <person name="Kobayashi N."/>
            <person name="Machita K."/>
            <person name="Maehara T."/>
            <person name="Masukawa M."/>
            <person name="Mizubayashi T."/>
            <person name="Mukai Y."/>
            <person name="Nagasaki H."/>
            <person name="Nagata Y."/>
            <person name="Naito S."/>
            <person name="Nakashima M."/>
            <person name="Nakama Y."/>
            <person name="Nakamichi Y."/>
            <person name="Nakamura M."/>
            <person name="Meguro A."/>
            <person name="Negishi M."/>
            <person name="Ohta I."/>
            <person name="Ohta T."/>
            <person name="Okamoto M."/>
            <person name="Ono N."/>
            <person name="Saji S."/>
            <person name="Sakaguchi M."/>
            <person name="Sakai K."/>
            <person name="Shibata M."/>
            <person name="Shimokawa T."/>
            <person name="Song J."/>
            <person name="Takazaki Y."/>
            <person name="Terasawa K."/>
            <person name="Tsugane M."/>
            <person name="Tsuji K."/>
            <person name="Ueda S."/>
            <person name="Waki K."/>
            <person name="Yamagata H."/>
            <person name="Yamamoto M."/>
            <person name="Yamamoto S."/>
            <person name="Yamane H."/>
            <person name="Yoshiki S."/>
            <person name="Yoshihara R."/>
            <person name="Yukawa K."/>
            <person name="Zhong H."/>
            <person name="Yano M."/>
            <person name="Yuan Q."/>
            <person name="Ouyang S."/>
            <person name="Liu J."/>
            <person name="Jones K.M."/>
            <person name="Gansberger K."/>
            <person name="Moffat K."/>
            <person name="Hill J."/>
            <person name="Bera J."/>
            <person name="Fadrosh D."/>
            <person name="Jin S."/>
            <person name="Johri S."/>
            <person name="Kim M."/>
            <person name="Overton L."/>
            <person name="Reardon M."/>
            <person name="Tsitrin T."/>
            <person name="Vuong H."/>
            <person name="Weaver B."/>
            <person name="Ciecko A."/>
            <person name="Tallon L."/>
            <person name="Jackson J."/>
            <person name="Pai G."/>
            <person name="Aken S.V."/>
            <person name="Utterback T."/>
            <person name="Reidmuller S."/>
            <person name="Feldblyum T."/>
            <person name="Hsiao J."/>
            <person name="Zismann V."/>
            <person name="Iobst S."/>
            <person name="de Vazeille A.R."/>
            <person name="Buell C.R."/>
            <person name="Ying K."/>
            <person name="Li Y."/>
            <person name="Lu T."/>
            <person name="Huang Y."/>
            <person name="Zhao Q."/>
            <person name="Feng Q."/>
            <person name="Zhang L."/>
            <person name="Zhu J."/>
            <person name="Weng Q."/>
            <person name="Mu J."/>
            <person name="Lu Y."/>
            <person name="Fan D."/>
            <person name="Liu Y."/>
            <person name="Guan J."/>
            <person name="Zhang Y."/>
            <person name="Yu S."/>
            <person name="Liu X."/>
            <person name="Zhang Y."/>
            <person name="Hong G."/>
            <person name="Han B."/>
            <person name="Choisne N."/>
            <person name="Demange N."/>
            <person name="Orjeda G."/>
            <person name="Samain S."/>
            <person name="Cattolico L."/>
            <person name="Pelletier E."/>
            <person name="Couloux A."/>
            <person name="Segurens B."/>
            <person name="Wincker P."/>
            <person name="D'Hont A."/>
            <person name="Scarpelli C."/>
            <person name="Weissenbach J."/>
            <person name="Salanoubat M."/>
            <person name="Quetier F."/>
            <person name="Yu Y."/>
            <person name="Kim H.R."/>
            <person name="Rambo T."/>
            <person name="Currie J."/>
            <person name="Collura K."/>
            <person name="Luo M."/>
            <person name="Yang T."/>
            <person name="Ammiraju J.S.S."/>
            <person name="Engler F."/>
            <person name="Soderlund C."/>
            <person name="Wing R.A."/>
            <person name="Palmer L.E."/>
            <person name="de la Bastide M."/>
            <person name="Spiegel L."/>
            <person name="Nascimento L."/>
            <person name="Zutavern T."/>
            <person name="O'Shaughnessy A."/>
            <person name="Dike S."/>
            <person name="Dedhia N."/>
            <person name="Preston R."/>
            <person name="Balija V."/>
            <person name="McCombie W.R."/>
            <person name="Chow T."/>
            <person name="Chen H."/>
            <person name="Chung M."/>
            <person name="Chen C."/>
            <person name="Shaw J."/>
            <person name="Wu H."/>
            <person name="Hsiao K."/>
            <person name="Chao Y."/>
            <person name="Chu M."/>
            <person name="Cheng C."/>
            <person name="Hour A."/>
            <person name="Lee P."/>
            <person name="Lin S."/>
            <person name="Lin Y."/>
            <person name="Liou J."/>
            <person name="Liu S."/>
            <person name="Hsing Y."/>
            <person name="Raghuvanshi S."/>
            <person name="Mohanty A."/>
            <person name="Bharti A.K."/>
            <person name="Gaur A."/>
            <person name="Gupta V."/>
            <person name="Kumar D."/>
            <person name="Ravi V."/>
            <person name="Vij S."/>
            <person name="Kapur A."/>
            <person name="Khurana P."/>
            <person name="Khurana P."/>
            <person name="Khurana J.P."/>
            <person name="Tyagi A.K."/>
            <person name="Gaikwad K."/>
            <person name="Singh A."/>
            <person name="Dalal V."/>
            <person name="Srivastava S."/>
            <person name="Dixit A."/>
            <person name="Pal A.K."/>
            <person name="Ghazi I.A."/>
            <person name="Yadav M."/>
            <person name="Pandit A."/>
            <person name="Bhargava A."/>
            <person name="Sureshbabu K."/>
            <person name="Batra K."/>
            <person name="Sharma T.R."/>
            <person name="Mohapatra T."/>
            <person name="Singh N.K."/>
            <person name="Messing J."/>
            <person name="Nelson A.B."/>
            <person name="Fuks G."/>
            <person name="Kavchok S."/>
            <person name="Keizer G."/>
            <person name="Linton E."/>
            <person name="Llaca V."/>
            <person name="Song R."/>
            <person name="Tanyolac B."/>
            <person name="Young S."/>
            <person name="Ho-Il K."/>
            <person name="Hahn J.H."/>
            <person name="Sangsakoo G."/>
            <person name="Vanavichit A."/>
            <person name="de Mattos Luiz.A.T."/>
            <person name="Zimmer P.D."/>
            <person name="Malone G."/>
            <person name="Dellagostin O."/>
            <person name="de Oliveira A.C."/>
            <person name="Bevan M."/>
            <person name="Bancroft I."/>
            <person name="Minx P."/>
            <person name="Cordum H."/>
            <person name="Wilson R."/>
            <person name="Cheng Z."/>
            <person name="Jin W."/>
            <person name="Jiang J."/>
            <person name="Leong S.A."/>
            <person name="Iwama H."/>
            <person name="Gojobori T."/>
            <person name="Itoh T."/>
            <person name="Niimura Y."/>
            <person name="Fujii Y."/>
            <person name="Habara T."/>
            <person name="Sakai H."/>
            <person name="Sato Y."/>
            <person name="Wilson G."/>
            <person name="Kumar K."/>
            <person name="McCouch S."/>
            <person name="Juretic N."/>
            <person name="Hoen D."/>
            <person name="Wright S."/>
            <person name="Bruskiewich R."/>
            <person name="Bureau T."/>
            <person name="Miyao A."/>
            <person name="Hirochika H."/>
            <person name="Nishikawa T."/>
            <person name="Kadowaki K."/>
            <person name="Sugiura M."/>
            <person name="Burr B."/>
            <person name="Sasaki T."/>
        </authorList>
    </citation>
    <scope>NUCLEOTIDE SEQUENCE [LARGE SCALE GENOMIC DNA]</scope>
    <source>
        <strain evidence="3">cv. Nipponbare</strain>
    </source>
</reference>
<name>A0A0P0V8M5_ORYSJ</name>
<sequence>MRTAIASSPPTRVHTTTIVVVEDLKKSMCKQLHALSVQAADEARWPASMAVIHVKFGRQQRTGGPPPWPMGSSITR</sequence>
<dbReference type="PaxDb" id="39947-A0A0P0V8M5"/>
<dbReference type="AlphaFoldDB" id="A0A0P0V8M5"/>
<reference evidence="2 3" key="3">
    <citation type="journal article" date="2013" name="Rice">
        <title>Improvement of the Oryza sativa Nipponbare reference genome using next generation sequence and optical map data.</title>
        <authorList>
            <person name="Kawahara Y."/>
            <person name="de la Bastide M."/>
            <person name="Hamilton J.P."/>
            <person name="Kanamori H."/>
            <person name="McCombie W.R."/>
            <person name="Ouyang S."/>
            <person name="Schwartz D.C."/>
            <person name="Tanaka T."/>
            <person name="Wu J."/>
            <person name="Zhou S."/>
            <person name="Childs K.L."/>
            <person name="Davidson R.M."/>
            <person name="Lin H."/>
            <person name="Quesada-Ocampo L."/>
            <person name="Vaillancourt B."/>
            <person name="Sakai H."/>
            <person name="Lee S.S."/>
            <person name="Kim J."/>
            <person name="Numa H."/>
            <person name="Itoh T."/>
            <person name="Buell C.R."/>
            <person name="Matsumoto T."/>
        </authorList>
    </citation>
    <scope>NUCLEOTIDE SEQUENCE [LARGE SCALE GENOMIC DNA]</scope>
    <source>
        <strain evidence="3">cv. Nipponbare</strain>
    </source>
</reference>
<dbReference type="EMBL" id="AP014957">
    <property type="protein sequence ID" value="BAS74538.1"/>
    <property type="molecule type" value="Genomic_DNA"/>
</dbReference>
<dbReference type="InParanoid" id="A0A0P0V8M5"/>
<accession>A0A0P0V8M5</accession>
<keyword evidence="3" id="KW-1185">Reference proteome</keyword>
<organism evidence="2 3">
    <name type="scientific">Oryza sativa subsp. japonica</name>
    <name type="common">Rice</name>
    <dbReference type="NCBI Taxonomy" id="39947"/>
    <lineage>
        <taxon>Eukaryota</taxon>
        <taxon>Viridiplantae</taxon>
        <taxon>Streptophyta</taxon>
        <taxon>Embryophyta</taxon>
        <taxon>Tracheophyta</taxon>
        <taxon>Spermatophyta</taxon>
        <taxon>Magnoliopsida</taxon>
        <taxon>Liliopsida</taxon>
        <taxon>Poales</taxon>
        <taxon>Poaceae</taxon>
        <taxon>BOP clade</taxon>
        <taxon>Oryzoideae</taxon>
        <taxon>Oryzeae</taxon>
        <taxon>Oryzinae</taxon>
        <taxon>Oryza</taxon>
        <taxon>Oryza sativa</taxon>
    </lineage>
</organism>
<proteinExistence type="predicted"/>
<gene>
    <name evidence="2" type="ordered locus">Os01g0769532</name>
    <name evidence="2" type="ORF">OSNPB_010769532</name>
</gene>
<protein>
    <submittedName>
        <fullName evidence="2">Os01g0769532 protein</fullName>
    </submittedName>
</protein>
<evidence type="ECO:0000256" key="1">
    <source>
        <dbReference type="SAM" id="MobiDB-lite"/>
    </source>
</evidence>
<evidence type="ECO:0000313" key="3">
    <source>
        <dbReference type="Proteomes" id="UP000059680"/>
    </source>
</evidence>
<evidence type="ECO:0000313" key="2">
    <source>
        <dbReference type="EMBL" id="BAS74538.1"/>
    </source>
</evidence>
<feature type="region of interest" description="Disordered" evidence="1">
    <location>
        <begin position="56"/>
        <end position="76"/>
    </location>
</feature>
<dbReference type="Proteomes" id="UP000059680">
    <property type="component" value="Chromosome 1"/>
</dbReference>